<dbReference type="InterPro" id="IPR010870">
    <property type="entry name" value="Porin_O/P"/>
</dbReference>
<keyword evidence="3" id="KW-1185">Reference proteome</keyword>
<dbReference type="RefSeq" id="WP_197164551.1">
    <property type="nucleotide sequence ID" value="NZ_JADZGI010000001.1"/>
</dbReference>
<keyword evidence="1" id="KW-0175">Coiled coil</keyword>
<sequence>MLLPNQVMAAGDDAAIQAQLAEMRAQMQAMQSRIDTLEDQLEAAQANTGAPVVVTSSNAAAQANANAPAVATTAIEAAPSSNAATPSAPSLASSTPATTAQLVDAKTGAPVKVSWKGAPQFESEDGFSFKLGGRLNVDAGFTSFPGSTGRRDGFGSEVRRARLRVQGTVPGGFGYKLETDFAANDVTVTDAFLSYESKLGAGGNLEIIAGQHNTFQGLEELTSSLNTSFIERAAFTDAFGFERRLGLSGIYTNGDLLLQGGVFSDNIQALSNRNFSLDGRAVYAPKLGDAQLHFGGSLHYAKLAGVGSVTRYRQRPFEHWSSDRFVDTGAFLADSELGIGGEAAMIAGRFHVSGETYVQKVSRPGFADPTFFGGSLEAGYFLTKGDKRGYKAGTFDRVKPANPVGSGGIGAVQINGRYEYLDLTDAGIIGGTQAGYELSLIWTQTAYTRVMLNYARLQYKDAAYPTASGDTSYGVDVVAVRGQVDF</sequence>
<dbReference type="AlphaFoldDB" id="A0A931HAH0"/>
<accession>A0A931HAH0</accession>
<feature type="coiled-coil region" evidence="1">
    <location>
        <begin position="20"/>
        <end position="47"/>
    </location>
</feature>
<dbReference type="InterPro" id="IPR023614">
    <property type="entry name" value="Porin_dom_sf"/>
</dbReference>
<protein>
    <recommendedName>
        <fullName evidence="4">Porin</fullName>
    </recommendedName>
</protein>
<evidence type="ECO:0008006" key="4">
    <source>
        <dbReference type="Google" id="ProtNLM"/>
    </source>
</evidence>
<dbReference type="EMBL" id="JADZGI010000001">
    <property type="protein sequence ID" value="MBH0112232.1"/>
    <property type="molecule type" value="Genomic_DNA"/>
</dbReference>
<comment type="caution">
    <text evidence="2">The sequence shown here is derived from an EMBL/GenBank/DDBJ whole genome shotgun (WGS) entry which is preliminary data.</text>
</comment>
<proteinExistence type="predicted"/>
<name>A0A931HAH0_9SPHN</name>
<evidence type="ECO:0000256" key="1">
    <source>
        <dbReference type="SAM" id="Coils"/>
    </source>
</evidence>
<dbReference type="Pfam" id="PF07396">
    <property type="entry name" value="Porin_O_P"/>
    <property type="match status" value="1"/>
</dbReference>
<gene>
    <name evidence="2" type="ORF">I5E68_04595</name>
</gene>
<dbReference type="Gene3D" id="2.40.160.10">
    <property type="entry name" value="Porin"/>
    <property type="match status" value="1"/>
</dbReference>
<evidence type="ECO:0000313" key="2">
    <source>
        <dbReference type="EMBL" id="MBH0112232.1"/>
    </source>
</evidence>
<dbReference type="Proteomes" id="UP000617634">
    <property type="component" value="Unassembled WGS sequence"/>
</dbReference>
<dbReference type="SUPFAM" id="SSF56935">
    <property type="entry name" value="Porins"/>
    <property type="match status" value="1"/>
</dbReference>
<reference evidence="2" key="1">
    <citation type="submission" date="2020-11" db="EMBL/GenBank/DDBJ databases">
        <title>Novosphingobium aureum sp. nov., a marine bacterium isolated from sediment of a salt flat.</title>
        <authorList>
            <person name="Yoo Y."/>
            <person name="Kim J.-J."/>
        </authorList>
    </citation>
    <scope>NUCLEOTIDE SEQUENCE</scope>
    <source>
        <strain evidence="2">YJ-S2-02</strain>
    </source>
</reference>
<organism evidence="2 3">
    <name type="scientific">Novosphingobium aureum</name>
    <dbReference type="NCBI Taxonomy" id="2792964"/>
    <lineage>
        <taxon>Bacteria</taxon>
        <taxon>Pseudomonadati</taxon>
        <taxon>Pseudomonadota</taxon>
        <taxon>Alphaproteobacteria</taxon>
        <taxon>Sphingomonadales</taxon>
        <taxon>Sphingomonadaceae</taxon>
        <taxon>Novosphingobium</taxon>
    </lineage>
</organism>
<evidence type="ECO:0000313" key="3">
    <source>
        <dbReference type="Proteomes" id="UP000617634"/>
    </source>
</evidence>